<evidence type="ECO:0000256" key="1">
    <source>
        <dbReference type="ARBA" id="ARBA00023015"/>
    </source>
</evidence>
<dbReference type="KEGG" id="npi:G7071_06045"/>
<dbReference type="RefSeq" id="WP_166316168.1">
    <property type="nucleotide sequence ID" value="NZ_CP049866.1"/>
</dbReference>
<evidence type="ECO:0000256" key="2">
    <source>
        <dbReference type="ARBA" id="ARBA00023163"/>
    </source>
</evidence>
<dbReference type="GO" id="GO:0003723">
    <property type="term" value="F:RNA binding"/>
    <property type="evidence" value="ECO:0007669"/>
    <property type="project" value="InterPro"/>
</dbReference>
<dbReference type="InterPro" id="IPR005561">
    <property type="entry name" value="ANTAR"/>
</dbReference>
<keyword evidence="2" id="KW-0804">Transcription</keyword>
<dbReference type="InterPro" id="IPR036388">
    <property type="entry name" value="WH-like_DNA-bd_sf"/>
</dbReference>
<organism evidence="4 5">
    <name type="scientific">Nocardioides piscis</name>
    <dbReference type="NCBI Taxonomy" id="2714938"/>
    <lineage>
        <taxon>Bacteria</taxon>
        <taxon>Bacillati</taxon>
        <taxon>Actinomycetota</taxon>
        <taxon>Actinomycetes</taxon>
        <taxon>Propionibacteriales</taxon>
        <taxon>Nocardioidaceae</taxon>
        <taxon>Nocardioides</taxon>
    </lineage>
</organism>
<evidence type="ECO:0000259" key="3">
    <source>
        <dbReference type="SMART" id="SM01012"/>
    </source>
</evidence>
<dbReference type="Proteomes" id="UP000502035">
    <property type="component" value="Chromosome"/>
</dbReference>
<dbReference type="Gene3D" id="1.10.10.10">
    <property type="entry name" value="Winged helix-like DNA-binding domain superfamily/Winged helix DNA-binding domain"/>
    <property type="match status" value="1"/>
</dbReference>
<keyword evidence="5" id="KW-1185">Reference proteome</keyword>
<dbReference type="InterPro" id="IPR029016">
    <property type="entry name" value="GAF-like_dom_sf"/>
</dbReference>
<dbReference type="SUPFAM" id="SSF55781">
    <property type="entry name" value="GAF domain-like"/>
    <property type="match status" value="1"/>
</dbReference>
<evidence type="ECO:0000313" key="4">
    <source>
        <dbReference type="EMBL" id="QIK75052.1"/>
    </source>
</evidence>
<dbReference type="Pfam" id="PF03861">
    <property type="entry name" value="ANTAR"/>
    <property type="match status" value="1"/>
</dbReference>
<reference evidence="4 5" key="1">
    <citation type="submission" date="2020-03" db="EMBL/GenBank/DDBJ databases">
        <title>Nocardioides sp. nov., isolated from fish.</title>
        <authorList>
            <person name="Hyun D.-W."/>
            <person name="Bae J.-W."/>
        </authorList>
    </citation>
    <scope>NUCLEOTIDE SEQUENCE [LARGE SCALE GENOMIC DNA]</scope>
    <source>
        <strain evidence="4 5">HDW12A</strain>
    </source>
</reference>
<dbReference type="AlphaFoldDB" id="A0A6G7YE07"/>
<name>A0A6G7YE07_9ACTN</name>
<evidence type="ECO:0000313" key="5">
    <source>
        <dbReference type="Proteomes" id="UP000502035"/>
    </source>
</evidence>
<feature type="domain" description="ANTAR" evidence="3">
    <location>
        <begin position="163"/>
        <end position="223"/>
    </location>
</feature>
<protein>
    <submittedName>
        <fullName evidence="4">ANTAR domain-containing protein</fullName>
    </submittedName>
</protein>
<accession>A0A6G7YE07</accession>
<dbReference type="SMART" id="SM01012">
    <property type="entry name" value="ANTAR"/>
    <property type="match status" value="1"/>
</dbReference>
<dbReference type="Gene3D" id="3.30.450.40">
    <property type="match status" value="1"/>
</dbReference>
<dbReference type="EMBL" id="CP049866">
    <property type="protein sequence ID" value="QIK75052.1"/>
    <property type="molecule type" value="Genomic_DNA"/>
</dbReference>
<proteinExistence type="predicted"/>
<gene>
    <name evidence="4" type="ORF">G7071_06045</name>
</gene>
<sequence>MSNPDDLLVRLARAIATTPATDALSERLCLASRDLAGADAAALTVVYAQSDRVTLCATDAVSARLEDLQDVMGEGPGLSAVIDRQVTVCALGTFGAQRWPGFAEAAVEVAGPLTVHAVPMLPADRPFGVMTLYQVEHTAQPLALDRDTLLRLASATGAALIRDPQAVEDDLDRGPWSSRAKVHQATGMVVAQLGLGIDDALAVLKAHAYAGDTTLDDVATHVLDHTIRFHQPGSDDD</sequence>
<keyword evidence="1" id="KW-0805">Transcription regulation</keyword>